<reference evidence="2 3" key="1">
    <citation type="submission" date="2024-07" db="EMBL/GenBank/DDBJ databases">
        <title>Draft sequence of the Neodothiora populina.</title>
        <authorList>
            <person name="Drown D.D."/>
            <person name="Schuette U.S."/>
            <person name="Buechlein A.B."/>
            <person name="Rusch D.R."/>
            <person name="Winton L.W."/>
            <person name="Adams G.A."/>
        </authorList>
    </citation>
    <scope>NUCLEOTIDE SEQUENCE [LARGE SCALE GENOMIC DNA]</scope>
    <source>
        <strain evidence="2 3">CPC 39397</strain>
    </source>
</reference>
<sequence>MTIVREAVSDMAATVGHQPTIAEAYIKCRAYIDSVDIGTEFEGNSTAARISLDGIRTRFARWGEATGMDRHTEHSRDAKQSLGQGRNKEASEDELKLTLAGLLSLLRLLRDDLKLKPIHTSTDSSTPTTATASTSASSILKRQSEVEELSTNVTALVAQLECQFPSTGSRADVNQARKRAQLDGKNSDFVKAEKMTRNQSSLNQDIDHMVKGLQAMGEANISVGNEYSKDWKGSSNSNSRASVENVTASDKAKVRIGNRLGSHAYFDIAGSGPVR</sequence>
<name>A0ABR3P8C9_9PEZI</name>
<feature type="region of interest" description="Disordered" evidence="1">
    <location>
        <begin position="66"/>
        <end position="90"/>
    </location>
</feature>
<dbReference type="Gene3D" id="1.20.120.1020">
    <property type="entry name" value="Prion-inhibition and propagation, HeLo domain"/>
    <property type="match status" value="1"/>
</dbReference>
<feature type="compositionally biased region" description="Low complexity" evidence="1">
    <location>
        <begin position="120"/>
        <end position="138"/>
    </location>
</feature>
<organism evidence="2 3">
    <name type="scientific">Neodothiora populina</name>
    <dbReference type="NCBI Taxonomy" id="2781224"/>
    <lineage>
        <taxon>Eukaryota</taxon>
        <taxon>Fungi</taxon>
        <taxon>Dikarya</taxon>
        <taxon>Ascomycota</taxon>
        <taxon>Pezizomycotina</taxon>
        <taxon>Dothideomycetes</taxon>
        <taxon>Dothideomycetidae</taxon>
        <taxon>Dothideales</taxon>
        <taxon>Dothioraceae</taxon>
        <taxon>Neodothiora</taxon>
    </lineage>
</organism>
<keyword evidence="3" id="KW-1185">Reference proteome</keyword>
<evidence type="ECO:0000256" key="1">
    <source>
        <dbReference type="SAM" id="MobiDB-lite"/>
    </source>
</evidence>
<evidence type="ECO:0000313" key="3">
    <source>
        <dbReference type="Proteomes" id="UP001562354"/>
    </source>
</evidence>
<dbReference type="Proteomes" id="UP001562354">
    <property type="component" value="Unassembled WGS sequence"/>
</dbReference>
<dbReference type="RefSeq" id="XP_069198560.1">
    <property type="nucleotide sequence ID" value="XM_069342055.1"/>
</dbReference>
<dbReference type="GeneID" id="95976404"/>
<protein>
    <submittedName>
        <fullName evidence="2">Uncharacterized protein</fullName>
    </submittedName>
</protein>
<gene>
    <name evidence="2" type="ORF">AAFC00_002702</name>
</gene>
<accession>A0ABR3P8C9</accession>
<feature type="compositionally biased region" description="Basic and acidic residues" evidence="1">
    <location>
        <begin position="67"/>
        <end position="79"/>
    </location>
</feature>
<feature type="region of interest" description="Disordered" evidence="1">
    <location>
        <begin position="118"/>
        <end position="138"/>
    </location>
</feature>
<comment type="caution">
    <text evidence="2">The sequence shown here is derived from an EMBL/GenBank/DDBJ whole genome shotgun (WGS) entry which is preliminary data.</text>
</comment>
<dbReference type="EMBL" id="JBFMKM010000012">
    <property type="protein sequence ID" value="KAL1302284.1"/>
    <property type="molecule type" value="Genomic_DNA"/>
</dbReference>
<proteinExistence type="predicted"/>
<evidence type="ECO:0000313" key="2">
    <source>
        <dbReference type="EMBL" id="KAL1302284.1"/>
    </source>
</evidence>
<dbReference type="InterPro" id="IPR038305">
    <property type="entry name" value="HeLo_sf"/>
</dbReference>